<dbReference type="Gene3D" id="1.10.10.10">
    <property type="entry name" value="Winged helix-like DNA-binding domain superfamily/Winged helix DNA-binding domain"/>
    <property type="match status" value="1"/>
</dbReference>
<reference evidence="2 3" key="2">
    <citation type="submission" date="2018-03" db="EMBL/GenBank/DDBJ databases">
        <title>Draft genome of Pseudomonas putida strain KH-21-114.</title>
        <authorList>
            <person name="Yoshizawa S."/>
            <person name="Khan N.H."/>
            <person name="Nishimura M."/>
            <person name="Chiura H.X."/>
            <person name="Ogura Y."/>
            <person name="Hayashi T."/>
            <person name="Kogure K."/>
        </authorList>
    </citation>
    <scope>NUCLEOTIDE SEQUENCE [LARGE SCALE GENOMIC DNA]</scope>
    <source>
        <strain evidence="2 3">KH-21-114</strain>
    </source>
</reference>
<feature type="domain" description="HTH luxR-type" evidence="1">
    <location>
        <begin position="31"/>
        <end position="58"/>
    </location>
</feature>
<organism evidence="2 3">
    <name type="scientific">Pseudomonas putida</name>
    <name type="common">Arthrobacter siderocapsulatus</name>
    <dbReference type="NCBI Taxonomy" id="303"/>
    <lineage>
        <taxon>Bacteria</taxon>
        <taxon>Pseudomonadati</taxon>
        <taxon>Pseudomonadota</taxon>
        <taxon>Gammaproteobacteria</taxon>
        <taxon>Pseudomonadales</taxon>
        <taxon>Pseudomonadaceae</taxon>
        <taxon>Pseudomonas</taxon>
    </lineage>
</organism>
<comment type="caution">
    <text evidence="2">The sequence shown here is derived from an EMBL/GenBank/DDBJ whole genome shotgun (WGS) entry which is preliminary data.</text>
</comment>
<name>A0A2S3X1E2_PSEPU</name>
<gene>
    <name evidence="2" type="ORF">BGP84_06540</name>
</gene>
<dbReference type="RefSeq" id="WP_103446271.1">
    <property type="nucleotide sequence ID" value="NZ_MINH01000019.1"/>
</dbReference>
<dbReference type="InterPro" id="IPR036388">
    <property type="entry name" value="WH-like_DNA-bd_sf"/>
</dbReference>
<accession>A0A2S3X1E2</accession>
<dbReference type="InterPro" id="IPR000792">
    <property type="entry name" value="Tscrpt_reg_LuxR_C"/>
</dbReference>
<dbReference type="EMBL" id="MINH01000019">
    <property type="protein sequence ID" value="POG09404.1"/>
    <property type="molecule type" value="Genomic_DNA"/>
</dbReference>
<dbReference type="InterPro" id="IPR016032">
    <property type="entry name" value="Sig_transdc_resp-reg_C-effctor"/>
</dbReference>
<dbReference type="AlphaFoldDB" id="A0A2S3X1E2"/>
<dbReference type="Proteomes" id="UP000237230">
    <property type="component" value="Unassembled WGS sequence"/>
</dbReference>
<dbReference type="SUPFAM" id="SSF46894">
    <property type="entry name" value="C-terminal effector domain of the bipartite response regulators"/>
    <property type="match status" value="1"/>
</dbReference>
<evidence type="ECO:0000313" key="3">
    <source>
        <dbReference type="Proteomes" id="UP000237230"/>
    </source>
</evidence>
<proteinExistence type="predicted"/>
<dbReference type="GO" id="GO:0003677">
    <property type="term" value="F:DNA binding"/>
    <property type="evidence" value="ECO:0007669"/>
    <property type="project" value="InterPro"/>
</dbReference>
<dbReference type="PROSITE" id="PS00622">
    <property type="entry name" value="HTH_LUXR_1"/>
    <property type="match status" value="1"/>
</dbReference>
<protein>
    <recommendedName>
        <fullName evidence="1">HTH luxR-type domain-containing protein</fullName>
    </recommendedName>
</protein>
<dbReference type="OrthoDB" id="6896872at2"/>
<reference evidence="2 3" key="1">
    <citation type="submission" date="2016-08" db="EMBL/GenBank/DDBJ databases">
        <authorList>
            <person name="Seilhamer J.J."/>
        </authorList>
    </citation>
    <scope>NUCLEOTIDE SEQUENCE [LARGE SCALE GENOMIC DNA]</scope>
    <source>
        <strain evidence="2 3">KH-21-114</strain>
    </source>
</reference>
<dbReference type="GO" id="GO:0006355">
    <property type="term" value="P:regulation of DNA-templated transcription"/>
    <property type="evidence" value="ECO:0007669"/>
    <property type="project" value="InterPro"/>
</dbReference>
<evidence type="ECO:0000313" key="2">
    <source>
        <dbReference type="EMBL" id="POG09404.1"/>
    </source>
</evidence>
<evidence type="ECO:0000259" key="1">
    <source>
        <dbReference type="PROSITE" id="PS00622"/>
    </source>
</evidence>
<dbReference type="Pfam" id="PF00196">
    <property type="entry name" value="GerE"/>
    <property type="match status" value="1"/>
</dbReference>
<dbReference type="SMART" id="SM00421">
    <property type="entry name" value="HTH_LUXR"/>
    <property type="match status" value="1"/>
</dbReference>
<sequence>MQNVISFRGMEGSVGILAAQELKAALGICCGLGNKEIARELDCSPATIKKSIERVFYKLGISSRSAVPTELFYRGIARKLSMFMCVALVGQAAIDEEHLLRVRRSGNTGERKVEVRVATRRAECSLAAA</sequence>